<reference evidence="2 3" key="1">
    <citation type="journal article" date="2018" name="Elife">
        <title>Firefly genomes illuminate parallel origins of bioluminescence in beetles.</title>
        <authorList>
            <person name="Fallon T.R."/>
            <person name="Lower S.E."/>
            <person name="Chang C.H."/>
            <person name="Bessho-Uehara M."/>
            <person name="Martin G.J."/>
            <person name="Bewick A.J."/>
            <person name="Behringer M."/>
            <person name="Debat H.J."/>
            <person name="Wong I."/>
            <person name="Day J.C."/>
            <person name="Suvorov A."/>
            <person name="Silva C.J."/>
            <person name="Stanger-Hall K.F."/>
            <person name="Hall D.W."/>
            <person name="Schmitz R.J."/>
            <person name="Nelson D.R."/>
            <person name="Lewis S.M."/>
            <person name="Shigenobu S."/>
            <person name="Bybee S.M."/>
            <person name="Larracuente A.M."/>
            <person name="Oba Y."/>
            <person name="Weng J.K."/>
        </authorList>
    </citation>
    <scope>NUCLEOTIDE SEQUENCE [LARGE SCALE GENOMIC DNA]</scope>
    <source>
        <strain evidence="2">1611_PpyrPB1</strain>
        <tissue evidence="2">Whole body</tissue>
    </source>
</reference>
<keyword evidence="3" id="KW-1185">Reference proteome</keyword>
<gene>
    <name evidence="2" type="ORF">PPYR_08108</name>
</gene>
<feature type="signal peptide" evidence="1">
    <location>
        <begin position="1"/>
        <end position="16"/>
    </location>
</feature>
<dbReference type="CDD" id="cd23992">
    <property type="entry name" value="PBP_GOBP"/>
    <property type="match status" value="1"/>
</dbReference>
<organism evidence="2 3">
    <name type="scientific">Photinus pyralis</name>
    <name type="common">Common eastern firefly</name>
    <name type="synonym">Lampyris pyralis</name>
    <dbReference type="NCBI Taxonomy" id="7054"/>
    <lineage>
        <taxon>Eukaryota</taxon>
        <taxon>Metazoa</taxon>
        <taxon>Ecdysozoa</taxon>
        <taxon>Arthropoda</taxon>
        <taxon>Hexapoda</taxon>
        <taxon>Insecta</taxon>
        <taxon>Pterygota</taxon>
        <taxon>Neoptera</taxon>
        <taxon>Endopterygota</taxon>
        <taxon>Coleoptera</taxon>
        <taxon>Polyphaga</taxon>
        <taxon>Elateriformia</taxon>
        <taxon>Elateroidea</taxon>
        <taxon>Lampyridae</taxon>
        <taxon>Lampyrinae</taxon>
        <taxon>Photinus</taxon>
    </lineage>
</organism>
<proteinExistence type="predicted"/>
<name>A0A5N4AIH6_PHOPY</name>
<dbReference type="AlphaFoldDB" id="A0A5N4AIH6"/>
<dbReference type="GO" id="GO:0005549">
    <property type="term" value="F:odorant binding"/>
    <property type="evidence" value="ECO:0007669"/>
    <property type="project" value="InterPro"/>
</dbReference>
<feature type="chain" id="PRO_5024398233" evidence="1">
    <location>
        <begin position="17"/>
        <end position="135"/>
    </location>
</feature>
<sequence>MKPLITFLVILCTTTAFKFNVNPELTKKWIAMIGPYNDQCATENAIDKNKPYKAILNMNYPENRSFQCYAECIWWRWGFYDSETDTIDGDKIEKVIAGFTKGDTEQCFKTYKMIDDHCQKIFSTIKCCIGKLMRE</sequence>
<evidence type="ECO:0000256" key="1">
    <source>
        <dbReference type="SAM" id="SignalP"/>
    </source>
</evidence>
<keyword evidence="1" id="KW-0732">Signal</keyword>
<accession>A0A5N4AIH6</accession>
<dbReference type="EMBL" id="VVIM01000006">
    <property type="protein sequence ID" value="KAB0797114.1"/>
    <property type="molecule type" value="Genomic_DNA"/>
</dbReference>
<protein>
    <submittedName>
        <fullName evidence="2">Uncharacterized protein</fullName>
    </submittedName>
</protein>
<comment type="caution">
    <text evidence="2">The sequence shown here is derived from an EMBL/GenBank/DDBJ whole genome shotgun (WGS) entry which is preliminary data.</text>
</comment>
<evidence type="ECO:0000313" key="2">
    <source>
        <dbReference type="EMBL" id="KAB0797114.1"/>
    </source>
</evidence>
<evidence type="ECO:0000313" key="3">
    <source>
        <dbReference type="Proteomes" id="UP000327044"/>
    </source>
</evidence>
<dbReference type="SUPFAM" id="SSF47565">
    <property type="entry name" value="Insect pheromone/odorant-binding proteins"/>
    <property type="match status" value="1"/>
</dbReference>
<dbReference type="InterPro" id="IPR006170">
    <property type="entry name" value="PBP/GOBP"/>
</dbReference>
<dbReference type="InterPro" id="IPR036728">
    <property type="entry name" value="PBP_GOBP_sf"/>
</dbReference>
<dbReference type="Proteomes" id="UP000327044">
    <property type="component" value="Unassembled WGS sequence"/>
</dbReference>
<dbReference type="InParanoid" id="A0A5N4AIH6"/>
<dbReference type="Pfam" id="PF01395">
    <property type="entry name" value="PBP_GOBP"/>
    <property type="match status" value="1"/>
</dbReference>
<dbReference type="Gene3D" id="1.10.238.20">
    <property type="entry name" value="Pheromone/general odorant binding protein domain"/>
    <property type="match status" value="1"/>
</dbReference>